<proteinExistence type="predicted"/>
<sequence length="284" mass="33362">MSHINICDLGNLSPGLNIEGGLPYQNLIQNNINKTIIWANIIMIFDRPLIDNVLFRDLDKKMKENEYPLLENTIDEINEHKMFAIYLMIIGYYISNCRRLTSKLNNENINITIHIHQDENSINLLYQIKYFVSMLYKFYTLDLTNINLDYRTDIYTFISTNHDYNDTDILISLSQCAGLSKYYNPGDMILADTFIPYNVTEKKIYLNKKYKVDNHLLKIINDIINSQYNLFSVNFVNNNYTSKNGLKNNNKATIITENDFFVFPILQVDDLWNPEDNNEMIELV</sequence>
<keyword evidence="2" id="KW-1185">Reference proteome</keyword>
<evidence type="ECO:0000313" key="2">
    <source>
        <dbReference type="Proteomes" id="UP001162001"/>
    </source>
</evidence>
<dbReference type="EMBL" id="MT418680">
    <property type="protein sequence ID" value="QKF93957.1"/>
    <property type="molecule type" value="Genomic_DNA"/>
</dbReference>
<protein>
    <submittedName>
        <fullName evidence="1">Uncharacterized protein</fullName>
    </submittedName>
</protein>
<dbReference type="Proteomes" id="UP001162001">
    <property type="component" value="Segment"/>
</dbReference>
<accession>A0A7D3V8R0</accession>
<reference evidence="1 2" key="1">
    <citation type="submission" date="2020-04" db="EMBL/GenBank/DDBJ databases">
        <title>Advantages and limits of metagenomic assembly and binning of a giant virus.</title>
        <authorList>
            <person name="Schulz F."/>
            <person name="Andreani J."/>
            <person name="Francis R."/>
            <person name="Boudjemaa H."/>
            <person name="Bou Khalil J.Y."/>
            <person name="Lee J."/>
            <person name="La Scola B."/>
            <person name="Woyke T."/>
        </authorList>
    </citation>
    <scope>NUCLEOTIDE SEQUENCE [LARGE SCALE GENOMIC DNA]</scope>
    <source>
        <strain evidence="1 2">FV1/VV64</strain>
    </source>
</reference>
<organism evidence="1 2">
    <name type="scientific">Fadolivirus FV1/VV64</name>
    <dbReference type="NCBI Taxonomy" id="3070911"/>
    <lineage>
        <taxon>Viruses</taxon>
        <taxon>Varidnaviria</taxon>
        <taxon>Bamfordvirae</taxon>
        <taxon>Nucleocytoviricota</taxon>
        <taxon>Megaviricetes</taxon>
        <taxon>Imitervirales</taxon>
        <taxon>Mimiviridae</taxon>
        <taxon>Klosneuvirinae</taxon>
        <taxon>Fadolivirus</taxon>
        <taxon>Fadolivirus algeromassiliense</taxon>
    </lineage>
</organism>
<gene>
    <name evidence="1" type="ORF">Fadolivirus_1_499</name>
</gene>
<evidence type="ECO:0000313" key="1">
    <source>
        <dbReference type="EMBL" id="QKF93957.1"/>
    </source>
</evidence>
<name>A0A7D3V8R0_9VIRU</name>